<reference evidence="2" key="1">
    <citation type="journal article" date="2019" name="Int. J. Syst. Evol. Microbiol.">
        <title>The Global Catalogue of Microorganisms (GCM) 10K type strain sequencing project: providing services to taxonomists for standard genome sequencing and annotation.</title>
        <authorList>
            <consortium name="The Broad Institute Genomics Platform"/>
            <consortium name="The Broad Institute Genome Sequencing Center for Infectious Disease"/>
            <person name="Wu L."/>
            <person name="Ma J."/>
        </authorList>
    </citation>
    <scope>NUCLEOTIDE SEQUENCE [LARGE SCALE GENOMIC DNA]</scope>
    <source>
        <strain evidence="2">CGMCC 4.7323</strain>
    </source>
</reference>
<evidence type="ECO:0000313" key="1">
    <source>
        <dbReference type="EMBL" id="GGN45509.1"/>
    </source>
</evidence>
<keyword evidence="2" id="KW-1185">Reference proteome</keyword>
<dbReference type="Proteomes" id="UP000600080">
    <property type="component" value="Unassembled WGS sequence"/>
</dbReference>
<dbReference type="EMBL" id="BMND01000010">
    <property type="protein sequence ID" value="GGN45509.1"/>
    <property type="molecule type" value="Genomic_DNA"/>
</dbReference>
<dbReference type="PIRSF" id="PIRSF001439">
    <property type="entry name" value="CryM"/>
    <property type="match status" value="1"/>
</dbReference>
<protein>
    <submittedName>
        <fullName evidence="1">Ornithine cyclodeaminase</fullName>
    </submittedName>
</protein>
<dbReference type="PANTHER" id="PTHR13812:SF19">
    <property type="entry name" value="KETIMINE REDUCTASE MU-CRYSTALLIN"/>
    <property type="match status" value="1"/>
</dbReference>
<accession>A0ABQ2JEQ0</accession>
<dbReference type="SUPFAM" id="SSF51735">
    <property type="entry name" value="NAD(P)-binding Rossmann-fold domains"/>
    <property type="match status" value="1"/>
</dbReference>
<name>A0ABQ2JEQ0_9ACTN</name>
<organism evidence="1 2">
    <name type="scientific">Streptomyces kronopolitis</name>
    <dbReference type="NCBI Taxonomy" id="1612435"/>
    <lineage>
        <taxon>Bacteria</taxon>
        <taxon>Bacillati</taxon>
        <taxon>Actinomycetota</taxon>
        <taxon>Actinomycetes</taxon>
        <taxon>Kitasatosporales</taxon>
        <taxon>Streptomycetaceae</taxon>
        <taxon>Streptomyces</taxon>
    </lineage>
</organism>
<gene>
    <name evidence="1" type="ORF">GCM10012285_29180</name>
</gene>
<dbReference type="InterPro" id="IPR036291">
    <property type="entry name" value="NAD(P)-bd_dom_sf"/>
</dbReference>
<dbReference type="Gene3D" id="3.30.1780.10">
    <property type="entry name" value="ornithine cyclodeaminase, domain 1"/>
    <property type="match status" value="1"/>
</dbReference>
<dbReference type="InterPro" id="IPR023401">
    <property type="entry name" value="ODC_N"/>
</dbReference>
<evidence type="ECO:0000313" key="2">
    <source>
        <dbReference type="Proteomes" id="UP000600080"/>
    </source>
</evidence>
<dbReference type="Pfam" id="PF02423">
    <property type="entry name" value="OCD_Mu_crystall"/>
    <property type="match status" value="1"/>
</dbReference>
<comment type="caution">
    <text evidence="1">The sequence shown here is derived from an EMBL/GenBank/DDBJ whole genome shotgun (WGS) entry which is preliminary data.</text>
</comment>
<proteinExistence type="predicted"/>
<dbReference type="Gene3D" id="3.40.50.720">
    <property type="entry name" value="NAD(P)-binding Rossmann-like Domain"/>
    <property type="match status" value="1"/>
</dbReference>
<sequence length="359" mass="37301">MRPRPRQRVTVGIPARWDAGRYAVIGRMGRMLVLGRAQVEALLDIDALIDALASAMTDLSAGRAAAPDRVAVRMVEQDGFLAAMPGHVPSAETLMTKLVSVFPHNGGTGLPTHQALIVAFDPHTGEPTALLDGTAITAARTAAGSALSARLLARDDASVLALLGTGAQARAHAAAMCRVRPVQRIRIAGRDRAKAAALAETLSAELRLSVEAFATYAEALDGADIAAATTHAVDPVIRRSWLPPGVHVTSVGFNPDGREIDDATIAEALVCVESRQAALAPFPAGSNDLLEPLREGVITEDHVHAELGELLTGAKAGRTSPDQITLYKSVGVAVQDAAAAALVVAAARERSMGTEISLG</sequence>
<dbReference type="PANTHER" id="PTHR13812">
    <property type="entry name" value="KETIMINE REDUCTASE MU-CRYSTALLIN"/>
    <property type="match status" value="1"/>
</dbReference>
<dbReference type="InterPro" id="IPR003462">
    <property type="entry name" value="ODC_Mu_crystall"/>
</dbReference>